<dbReference type="PIRSF" id="PIRSF039123">
    <property type="entry name" value="Diphthamide_synthase"/>
    <property type="match status" value="1"/>
</dbReference>
<keyword evidence="2" id="KW-0436">Ligase</keyword>
<dbReference type="CDD" id="cd01994">
    <property type="entry name" value="AANH_PF0828-like"/>
    <property type="match status" value="1"/>
</dbReference>
<reference evidence="2 3" key="1">
    <citation type="submission" date="2018-04" db="EMBL/GenBank/DDBJ databases">
        <title>Massilia violaceinigra sp. nov., a novel purple-pigmented bacterium isolated from Tianshan glacier, Xinjiang, China.</title>
        <authorList>
            <person name="Wang H."/>
        </authorList>
    </citation>
    <scope>NUCLEOTIDE SEQUENCE [LARGE SCALE GENOMIC DNA]</scope>
    <source>
        <strain evidence="2 3">B448-2</strain>
    </source>
</reference>
<dbReference type="RefSeq" id="WP_106756895.1">
    <property type="nucleotide sequence ID" value="NZ_PXWF02000104.1"/>
</dbReference>
<dbReference type="Pfam" id="PF01902">
    <property type="entry name" value="Diphthami_syn_2"/>
    <property type="match status" value="1"/>
</dbReference>
<gene>
    <name evidence="2" type="ORF">C7C56_007895</name>
</gene>
<sequence>MSAGAPKALVSWSGGKDSCLALWRARAGGTEIALLITAMDEAGQKSRSHGIPPALLAAQARAIGAPLTFYDTSWTSYEEKFIGVLAAARANGISEAIFGDIDLLAHREWEEKVCAAAGLEARLPLWLEPRRKLVDEFIAAGFKAVVVCVNGNYLGPEWCGREFDADFLAELPEGVDACGENGEFHTFVYDGPAFGHPIGFERVAVERYESPPQLGGATYHFQTLRAPA</sequence>
<dbReference type="GO" id="GO:0016874">
    <property type="term" value="F:ligase activity"/>
    <property type="evidence" value="ECO:0007669"/>
    <property type="project" value="UniProtKB-KW"/>
</dbReference>
<dbReference type="NCBIfam" id="TIGR00290">
    <property type="entry name" value="MJ0570_dom"/>
    <property type="match status" value="1"/>
</dbReference>
<accession>A0A2U2HNW7</accession>
<dbReference type="Proteomes" id="UP000241421">
    <property type="component" value="Unassembled WGS sequence"/>
</dbReference>
<proteinExistence type="predicted"/>
<dbReference type="OrthoDB" id="3572539at2"/>
<feature type="domain" description="Diphthamide synthase" evidence="1">
    <location>
        <begin position="7"/>
        <end position="201"/>
    </location>
</feature>
<evidence type="ECO:0000313" key="3">
    <source>
        <dbReference type="Proteomes" id="UP000241421"/>
    </source>
</evidence>
<dbReference type="EMBL" id="PXWF02000104">
    <property type="protein sequence ID" value="PWF49193.1"/>
    <property type="molecule type" value="Genomic_DNA"/>
</dbReference>
<evidence type="ECO:0000313" key="2">
    <source>
        <dbReference type="EMBL" id="PWF49193.1"/>
    </source>
</evidence>
<evidence type="ECO:0000259" key="1">
    <source>
        <dbReference type="Pfam" id="PF01902"/>
    </source>
</evidence>
<dbReference type="InterPro" id="IPR002761">
    <property type="entry name" value="Diphthami_syn_dom"/>
</dbReference>
<comment type="caution">
    <text evidence="2">The sequence shown here is derived from an EMBL/GenBank/DDBJ whole genome shotgun (WGS) entry which is preliminary data.</text>
</comment>
<name>A0A2U2HNW7_9BURK</name>
<dbReference type="AlphaFoldDB" id="A0A2U2HNW7"/>
<dbReference type="Gene3D" id="3.90.1490.10">
    <property type="entry name" value="putative n-type atp pyrophosphatase, domain 2"/>
    <property type="match status" value="1"/>
</dbReference>
<protein>
    <submittedName>
        <fullName evidence="2">Diphthine--ammonia ligase</fullName>
    </submittedName>
</protein>
<dbReference type="Gene3D" id="3.40.50.620">
    <property type="entry name" value="HUPs"/>
    <property type="match status" value="1"/>
</dbReference>
<organism evidence="2 3">
    <name type="scientific">Massilia glaciei</name>
    <dbReference type="NCBI Taxonomy" id="1524097"/>
    <lineage>
        <taxon>Bacteria</taxon>
        <taxon>Pseudomonadati</taxon>
        <taxon>Pseudomonadota</taxon>
        <taxon>Betaproteobacteria</taxon>
        <taxon>Burkholderiales</taxon>
        <taxon>Oxalobacteraceae</taxon>
        <taxon>Telluria group</taxon>
        <taxon>Massilia</taxon>
    </lineage>
</organism>
<dbReference type="InterPro" id="IPR030662">
    <property type="entry name" value="DPH6/MJ0570"/>
</dbReference>
<dbReference type="InterPro" id="IPR014729">
    <property type="entry name" value="Rossmann-like_a/b/a_fold"/>
</dbReference>
<dbReference type="SUPFAM" id="SSF52402">
    <property type="entry name" value="Adenine nucleotide alpha hydrolases-like"/>
    <property type="match status" value="1"/>
</dbReference>
<keyword evidence="3" id="KW-1185">Reference proteome</keyword>